<dbReference type="SUPFAM" id="SSF81901">
    <property type="entry name" value="HCP-like"/>
    <property type="match status" value="1"/>
</dbReference>
<keyword evidence="2" id="KW-1185">Reference proteome</keyword>
<sequence>MKLYYNFFLILLIIGANTQAQLRVFSCGYQGYQTVEQADDYSDICELYNSVHSGEKYEEALLKVEQILDKVGLFRNFEVEECGGINNAIAVTIPLKNGDLDRYIIYDNLFFQKVKDATNTDWGLISILAHEIGHHLNGHTLTGAGSTHQTELQADEFSGFVLARMGCSLKDAQSAIDKMLPEKGSSTHPEKSKRLQAVEKGWNRGNGKSIKVEEIKEEVIVQIIENKISEEDVKDVIDAEQILAQYIKAIGGQEAISKIKTMQTKQTTTSHIKNTLGLTTTETKDDIVYLRPSYFFNNSSSGEMLGLGGKVYMKKLNDQWAEYENPEAIPGSKSDGASASYVKEFAYLVNNTDIRFEGIKQLDGKEVYVLKLPTKEVSNEGLVVVEIDYLRYYDVKTSLLIATEEIWKYVALSSDPMIYTTYYSDYRNVDGVLFPFKQHKVMNIPSYNLDETLQIESMKTNVPVDASLFTIENKETYVQSEVVADIAVGFSEYSKGNKMLYDATTCNEGFEIVKKAAESGLSIAFSDLAALYNRNKMRFYYCHKVAPVDDERKIFWNFKYIRNVIGSYWASPDVIDKSTFKYVINPSVKSIKSSAKVAGGLTKGQQEFLEVIDLISANKSDEALEKLKQSAESGFVDAQFALARHYLLKMNMEERMKWLKKASDQKDPEALLEIKY</sequence>
<evidence type="ECO:0000313" key="2">
    <source>
        <dbReference type="Proteomes" id="UP001549146"/>
    </source>
</evidence>
<dbReference type="InterPro" id="IPR011990">
    <property type="entry name" value="TPR-like_helical_dom_sf"/>
</dbReference>
<proteinExistence type="predicted"/>
<organism evidence="1 2">
    <name type="scientific">Moheibacter stercoris</name>
    <dbReference type="NCBI Taxonomy" id="1628251"/>
    <lineage>
        <taxon>Bacteria</taxon>
        <taxon>Pseudomonadati</taxon>
        <taxon>Bacteroidota</taxon>
        <taxon>Flavobacteriia</taxon>
        <taxon>Flavobacteriales</taxon>
        <taxon>Weeksellaceae</taxon>
        <taxon>Moheibacter</taxon>
    </lineage>
</organism>
<gene>
    <name evidence="1" type="ORF">ABID46_000946</name>
</gene>
<dbReference type="EMBL" id="JBEPMO010000004">
    <property type="protein sequence ID" value="MET3731377.1"/>
    <property type="molecule type" value="Genomic_DNA"/>
</dbReference>
<protein>
    <recommendedName>
        <fullName evidence="3">Peptidase family M48</fullName>
    </recommendedName>
</protein>
<name>A0ABV2LUT0_9FLAO</name>
<accession>A0ABV2LUT0</accession>
<evidence type="ECO:0008006" key="3">
    <source>
        <dbReference type="Google" id="ProtNLM"/>
    </source>
</evidence>
<dbReference type="Gene3D" id="2.50.20.10">
    <property type="entry name" value="Lipoprotein localisation LolA/LolB/LppX"/>
    <property type="match status" value="1"/>
</dbReference>
<comment type="caution">
    <text evidence="1">The sequence shown here is derived from an EMBL/GenBank/DDBJ whole genome shotgun (WGS) entry which is preliminary data.</text>
</comment>
<dbReference type="RefSeq" id="WP_354507583.1">
    <property type="nucleotide sequence ID" value="NZ_JBEPMO010000004.1"/>
</dbReference>
<reference evidence="1 2" key="1">
    <citation type="submission" date="2024-06" db="EMBL/GenBank/DDBJ databases">
        <title>Genomic Encyclopedia of Type Strains, Phase IV (KMG-IV): sequencing the most valuable type-strain genomes for metagenomic binning, comparative biology and taxonomic classification.</title>
        <authorList>
            <person name="Goeker M."/>
        </authorList>
    </citation>
    <scope>NUCLEOTIDE SEQUENCE [LARGE SCALE GENOMIC DNA]</scope>
    <source>
        <strain evidence="1 2">DSM 29388</strain>
    </source>
</reference>
<dbReference type="Gene3D" id="1.25.40.10">
    <property type="entry name" value="Tetratricopeptide repeat domain"/>
    <property type="match status" value="1"/>
</dbReference>
<dbReference type="Proteomes" id="UP001549146">
    <property type="component" value="Unassembled WGS sequence"/>
</dbReference>
<evidence type="ECO:0000313" key="1">
    <source>
        <dbReference type="EMBL" id="MET3731377.1"/>
    </source>
</evidence>